<dbReference type="Pfam" id="PF00067">
    <property type="entry name" value="p450"/>
    <property type="match status" value="1"/>
</dbReference>
<evidence type="ECO:0000256" key="2">
    <source>
        <dbReference type="ARBA" id="ARBA00022617"/>
    </source>
</evidence>
<proteinExistence type="inferred from homology"/>
<protein>
    <recommendedName>
        <fullName evidence="6">3-beta hydroxysteroid dehydrogenase/isomerase domain-containing protein</fullName>
    </recommendedName>
</protein>
<evidence type="ECO:0000256" key="4">
    <source>
        <dbReference type="ARBA" id="ARBA00023004"/>
    </source>
</evidence>
<keyword evidence="4" id="KW-0408">Iron</keyword>
<sequence length="545" mass="61336">MKVIDAIGSALVLGGGGFLGHHIVQKLLDSKDVIRVTILDLETALYKIEGAKYMKIDGEAFVITNDDPWPFWDFTRAVRTAAGYSVKKEEIWVIPAGLMWTVALVTECFYWLFTIRTKQPQFTRAKNKYMTIHRYFDISKAKTRLGYAPQVSIEDGIQKTVKWYVSITKEGKDSMVGHTICFVRNADAIFEQGRLYFGNTQEPFAIVLGGQTLYVITNARYVNSTFRNIQDLAFDDFVKGLLIRSAVSRNGVNAIFEKPALNSPHFKSHPHADWKDKPLSYFCKRIIRAQFISVDELHKFQKTVVKKMHKRLSFDRIPAHVVIENSKDEKIVSLQAWVRHTLLEAMTASMYGEAFLDIDHPFFKTYHKNMLDNKNKLQKVSDQYFEMPPDQRADACMMIKGLESDMRAEGNTARDINTYLLLLCWVACEVAYPFTIGGLTLQSSARIVVPSRQTLIDAQVFGARPKLFDPARFLADPALARSPSFRPFGGNVSYCPGRFIAQSEAVGFVAAVLARVDIAVVEGKGKVPNVNVAKPCLGVMEAVAG</sequence>
<evidence type="ECO:0000259" key="6">
    <source>
        <dbReference type="Pfam" id="PF01073"/>
    </source>
</evidence>
<dbReference type="GO" id="GO:0005506">
    <property type="term" value="F:iron ion binding"/>
    <property type="evidence" value="ECO:0007669"/>
    <property type="project" value="InterPro"/>
</dbReference>
<comment type="similarity">
    <text evidence="1">Belongs to the cytochrome P450 family.</text>
</comment>
<reference evidence="7 8" key="1">
    <citation type="journal article" date="2018" name="Front. Microbiol.">
        <title>Genome-Wide Analysis of Corynespora cassiicola Leaf Fall Disease Putative Effectors.</title>
        <authorList>
            <person name="Lopez D."/>
            <person name="Ribeiro S."/>
            <person name="Label P."/>
            <person name="Fumanal B."/>
            <person name="Venisse J.S."/>
            <person name="Kohler A."/>
            <person name="de Oliveira R.R."/>
            <person name="Labutti K."/>
            <person name="Lipzen A."/>
            <person name="Lail K."/>
            <person name="Bauer D."/>
            <person name="Ohm R.A."/>
            <person name="Barry K.W."/>
            <person name="Spatafora J."/>
            <person name="Grigoriev I.V."/>
            <person name="Martin F.M."/>
            <person name="Pujade-Renaud V."/>
        </authorList>
    </citation>
    <scope>NUCLEOTIDE SEQUENCE [LARGE SCALE GENOMIC DNA]</scope>
    <source>
        <strain evidence="7 8">Philippines</strain>
    </source>
</reference>
<evidence type="ECO:0000313" key="8">
    <source>
        <dbReference type="Proteomes" id="UP000240883"/>
    </source>
</evidence>
<keyword evidence="5" id="KW-0812">Transmembrane</keyword>
<dbReference type="InterPro" id="IPR036396">
    <property type="entry name" value="Cyt_P450_sf"/>
</dbReference>
<dbReference type="InterPro" id="IPR001128">
    <property type="entry name" value="Cyt_P450"/>
</dbReference>
<evidence type="ECO:0000256" key="1">
    <source>
        <dbReference type="ARBA" id="ARBA00010617"/>
    </source>
</evidence>
<dbReference type="Gene3D" id="3.40.50.720">
    <property type="entry name" value="NAD(P)-binding Rossmann-like Domain"/>
    <property type="match status" value="1"/>
</dbReference>
<keyword evidence="8" id="KW-1185">Reference proteome</keyword>
<dbReference type="AlphaFoldDB" id="A0A2T2N848"/>
<keyword evidence="2" id="KW-0349">Heme</keyword>
<evidence type="ECO:0000256" key="3">
    <source>
        <dbReference type="ARBA" id="ARBA00022723"/>
    </source>
</evidence>
<dbReference type="GO" id="GO:0016705">
    <property type="term" value="F:oxidoreductase activity, acting on paired donors, with incorporation or reduction of molecular oxygen"/>
    <property type="evidence" value="ECO:0007669"/>
    <property type="project" value="InterPro"/>
</dbReference>
<dbReference type="SUPFAM" id="SSF51735">
    <property type="entry name" value="NAD(P)-binding Rossmann-fold domains"/>
    <property type="match status" value="1"/>
</dbReference>
<dbReference type="PANTHER" id="PTHR24304:SF2">
    <property type="entry name" value="24-HYDROXYCHOLESTEROL 7-ALPHA-HYDROXYLASE"/>
    <property type="match status" value="1"/>
</dbReference>
<dbReference type="GO" id="GO:0016616">
    <property type="term" value="F:oxidoreductase activity, acting on the CH-OH group of donors, NAD or NADP as acceptor"/>
    <property type="evidence" value="ECO:0007669"/>
    <property type="project" value="InterPro"/>
</dbReference>
<dbReference type="InterPro" id="IPR036291">
    <property type="entry name" value="NAD(P)-bd_dom_sf"/>
</dbReference>
<dbReference type="GO" id="GO:0020037">
    <property type="term" value="F:heme binding"/>
    <property type="evidence" value="ECO:0007669"/>
    <property type="project" value="InterPro"/>
</dbReference>
<dbReference type="Gene3D" id="1.10.630.10">
    <property type="entry name" value="Cytochrome P450"/>
    <property type="match status" value="2"/>
</dbReference>
<keyword evidence="3" id="KW-0479">Metal-binding</keyword>
<accession>A0A2T2N848</accession>
<organism evidence="7 8">
    <name type="scientific">Corynespora cassiicola Philippines</name>
    <dbReference type="NCBI Taxonomy" id="1448308"/>
    <lineage>
        <taxon>Eukaryota</taxon>
        <taxon>Fungi</taxon>
        <taxon>Dikarya</taxon>
        <taxon>Ascomycota</taxon>
        <taxon>Pezizomycotina</taxon>
        <taxon>Dothideomycetes</taxon>
        <taxon>Pleosporomycetidae</taxon>
        <taxon>Pleosporales</taxon>
        <taxon>Corynesporascaceae</taxon>
        <taxon>Corynespora</taxon>
    </lineage>
</organism>
<feature type="transmembrane region" description="Helical" evidence="5">
    <location>
        <begin position="91"/>
        <end position="113"/>
    </location>
</feature>
<name>A0A2T2N848_CORCC</name>
<evidence type="ECO:0000313" key="7">
    <source>
        <dbReference type="EMBL" id="PSN61595.1"/>
    </source>
</evidence>
<gene>
    <name evidence="7" type="ORF">BS50DRAFT_680580</name>
</gene>
<dbReference type="OrthoDB" id="1470350at2759"/>
<dbReference type="PANTHER" id="PTHR24304">
    <property type="entry name" value="CYTOCHROME P450 FAMILY 7"/>
    <property type="match status" value="1"/>
</dbReference>
<dbReference type="Pfam" id="PF01073">
    <property type="entry name" value="3Beta_HSD"/>
    <property type="match status" value="1"/>
</dbReference>
<dbReference type="GO" id="GO:0006694">
    <property type="term" value="P:steroid biosynthetic process"/>
    <property type="evidence" value="ECO:0007669"/>
    <property type="project" value="InterPro"/>
</dbReference>
<dbReference type="InterPro" id="IPR002225">
    <property type="entry name" value="3Beta_OHSteriod_DH/Estase"/>
</dbReference>
<dbReference type="Proteomes" id="UP000240883">
    <property type="component" value="Unassembled WGS sequence"/>
</dbReference>
<keyword evidence="5" id="KW-1133">Transmembrane helix</keyword>
<dbReference type="STRING" id="1448308.A0A2T2N848"/>
<dbReference type="InterPro" id="IPR050529">
    <property type="entry name" value="CYP450_sterol_14alpha_dmase"/>
</dbReference>
<dbReference type="EMBL" id="KZ678143">
    <property type="protein sequence ID" value="PSN61595.1"/>
    <property type="molecule type" value="Genomic_DNA"/>
</dbReference>
<dbReference type="SUPFAM" id="SSF48264">
    <property type="entry name" value="Cytochrome P450"/>
    <property type="match status" value="1"/>
</dbReference>
<dbReference type="GO" id="GO:0008395">
    <property type="term" value="F:steroid hydroxylase activity"/>
    <property type="evidence" value="ECO:0007669"/>
    <property type="project" value="TreeGrafter"/>
</dbReference>
<feature type="domain" description="3-beta hydroxysteroid dehydrogenase/isomerase" evidence="6">
    <location>
        <begin position="11"/>
        <end position="44"/>
    </location>
</feature>
<evidence type="ECO:0000256" key="5">
    <source>
        <dbReference type="SAM" id="Phobius"/>
    </source>
</evidence>
<keyword evidence="5" id="KW-0472">Membrane</keyword>